<keyword evidence="3" id="KW-1185">Reference proteome</keyword>
<name>A0A1M5QH00_9BACT</name>
<dbReference type="InterPro" id="IPR002611">
    <property type="entry name" value="IstB_ATP-bd"/>
</dbReference>
<organism evidence="2 3">
    <name type="scientific">Chryseolinea serpens</name>
    <dbReference type="NCBI Taxonomy" id="947013"/>
    <lineage>
        <taxon>Bacteria</taxon>
        <taxon>Pseudomonadati</taxon>
        <taxon>Bacteroidota</taxon>
        <taxon>Cytophagia</taxon>
        <taxon>Cytophagales</taxon>
        <taxon>Fulvivirgaceae</taxon>
        <taxon>Chryseolinea</taxon>
    </lineage>
</organism>
<evidence type="ECO:0000313" key="2">
    <source>
        <dbReference type="EMBL" id="SHH13387.1"/>
    </source>
</evidence>
<sequence>QQSRTILMEIIEDRHGKRSTIFTSQVPVNNWHEVIGEQTIADAILDRIIHDAHRLELKGESMRKKRTILTEDLTENQN</sequence>
<evidence type="ECO:0000313" key="3">
    <source>
        <dbReference type="Proteomes" id="UP000184212"/>
    </source>
</evidence>
<dbReference type="STRING" id="947013.SAMN04488109_2813"/>
<reference evidence="2 3" key="1">
    <citation type="submission" date="2016-11" db="EMBL/GenBank/DDBJ databases">
        <authorList>
            <person name="Jaros S."/>
            <person name="Januszkiewicz K."/>
            <person name="Wedrychowicz H."/>
        </authorList>
    </citation>
    <scope>NUCLEOTIDE SEQUENCE [LARGE SCALE GENOMIC DNA]</scope>
    <source>
        <strain evidence="2 3">DSM 24574</strain>
    </source>
</reference>
<dbReference type="EMBL" id="FQWQ01000002">
    <property type="protein sequence ID" value="SHH13387.1"/>
    <property type="molecule type" value="Genomic_DNA"/>
</dbReference>
<dbReference type="AlphaFoldDB" id="A0A1M5QH00"/>
<gene>
    <name evidence="2" type="ORF">SAMN04488109_2813</name>
</gene>
<evidence type="ECO:0000259" key="1">
    <source>
        <dbReference type="Pfam" id="PF01695"/>
    </source>
</evidence>
<dbReference type="InterPro" id="IPR027417">
    <property type="entry name" value="P-loop_NTPase"/>
</dbReference>
<proteinExistence type="predicted"/>
<dbReference type="RefSeq" id="WP_178377111.1">
    <property type="nucleotide sequence ID" value="NZ_FQWQ01000002.1"/>
</dbReference>
<feature type="non-terminal residue" evidence="2">
    <location>
        <position position="1"/>
    </location>
</feature>
<feature type="domain" description="IstB-like ATP-binding" evidence="1">
    <location>
        <begin position="1"/>
        <end position="67"/>
    </location>
</feature>
<dbReference type="GO" id="GO:0005524">
    <property type="term" value="F:ATP binding"/>
    <property type="evidence" value="ECO:0007669"/>
    <property type="project" value="InterPro"/>
</dbReference>
<dbReference type="Pfam" id="PF01695">
    <property type="entry name" value="IstB_IS21"/>
    <property type="match status" value="1"/>
</dbReference>
<dbReference type="Gene3D" id="3.40.50.300">
    <property type="entry name" value="P-loop containing nucleotide triphosphate hydrolases"/>
    <property type="match status" value="1"/>
</dbReference>
<accession>A0A1M5QH00</accession>
<dbReference type="Proteomes" id="UP000184212">
    <property type="component" value="Unassembled WGS sequence"/>
</dbReference>
<protein>
    <submittedName>
        <fullName evidence="2">IstB-like ATP binding protein</fullName>
    </submittedName>
</protein>